<accession>A0AAE4YEY7</accession>
<feature type="binding site" evidence="5">
    <location>
        <position position="49"/>
    </location>
    <ligand>
        <name>ATP</name>
        <dbReference type="ChEBI" id="CHEBI:30616"/>
    </ligand>
</feature>
<dbReference type="PROSITE" id="PS00109">
    <property type="entry name" value="PROTEIN_KINASE_TYR"/>
    <property type="match status" value="1"/>
</dbReference>
<feature type="region of interest" description="Disordered" evidence="6">
    <location>
        <begin position="287"/>
        <end position="315"/>
    </location>
</feature>
<keyword evidence="4 5" id="KW-0067">ATP-binding</keyword>
<feature type="compositionally biased region" description="Low complexity" evidence="6">
    <location>
        <begin position="287"/>
        <end position="313"/>
    </location>
</feature>
<dbReference type="InterPro" id="IPR017441">
    <property type="entry name" value="Protein_kinase_ATP_BS"/>
</dbReference>
<dbReference type="RefSeq" id="WP_168776876.1">
    <property type="nucleotide sequence ID" value="NZ_JAABNR010000051.1"/>
</dbReference>
<dbReference type="Proteomes" id="UP001193501">
    <property type="component" value="Unassembled WGS sequence"/>
</dbReference>
<evidence type="ECO:0000313" key="9">
    <source>
        <dbReference type="Proteomes" id="UP001193501"/>
    </source>
</evidence>
<dbReference type="InterPro" id="IPR008266">
    <property type="entry name" value="Tyr_kinase_AS"/>
</dbReference>
<evidence type="ECO:0000256" key="1">
    <source>
        <dbReference type="ARBA" id="ARBA00022679"/>
    </source>
</evidence>
<dbReference type="PANTHER" id="PTHR43289">
    <property type="entry name" value="MITOGEN-ACTIVATED PROTEIN KINASE KINASE KINASE 20-RELATED"/>
    <property type="match status" value="1"/>
</dbReference>
<evidence type="ECO:0000313" key="8">
    <source>
        <dbReference type="EMBL" id="NBZ90098.1"/>
    </source>
</evidence>
<dbReference type="PROSITE" id="PS50011">
    <property type="entry name" value="PROTEIN_KINASE_DOM"/>
    <property type="match status" value="1"/>
</dbReference>
<evidence type="ECO:0000256" key="5">
    <source>
        <dbReference type="PROSITE-ProRule" id="PRU10141"/>
    </source>
</evidence>
<dbReference type="AlphaFoldDB" id="A0AAE4YEY7"/>
<dbReference type="InterPro" id="IPR011009">
    <property type="entry name" value="Kinase-like_dom_sf"/>
</dbReference>
<dbReference type="InterPro" id="IPR000719">
    <property type="entry name" value="Prot_kinase_dom"/>
</dbReference>
<organism evidence="8 9">
    <name type="scientific">Stagnihabitans tardus</name>
    <dbReference type="NCBI Taxonomy" id="2699202"/>
    <lineage>
        <taxon>Bacteria</taxon>
        <taxon>Pseudomonadati</taxon>
        <taxon>Pseudomonadota</taxon>
        <taxon>Alphaproteobacteria</taxon>
        <taxon>Rhodobacterales</taxon>
        <taxon>Paracoccaceae</taxon>
        <taxon>Stagnihabitans</taxon>
    </lineage>
</organism>
<sequence>MADSRPGDIFQPGDLLNNTYRIEEVLGRGGTSEVYKARNDISGRFVAIKVLKSEFSGDEAFLTLMRREEEIREIRHDAVVRYSENHRTPEGLVYLVMDHVDGPGLDLVLKQGGMGADDLVKVCRRVASGLAVAHGRRIIHRDLSPDNIILKHGRPEEAVIIDFGIAKDANPGAQTIVGNEFAGKYAYAAPEQLAGKTDARSDLYALGALLLATFRGKRPDPGANPMEVVQKKGQALDTSGVPEPLKSLIDRLAAPDPAQRFQTAEEVLRFIDSASADERTVIVPRAASGAASGAAPPTAPAVERPPVAPPTEVQARAAEAPAVIGTLSGAKAAAPAPAPRSKAGLWAVLALVLLGVGGGGAWYSGALSSLTAPALPRAEPYSLIVDKAEGAPPRAVGVVPSVEVLEALKTAVEAQGGKADLSLASGDIGPSWGADVLAVVEAVQKLDSFKLAVTGNEAAVSGATTDAGLQEAAMAAVGKLPGVLQGQGQIELVAKVPQFLTADDLKPVLAQEADCGDLVLVDPPALGYGKEDTIQVAGRLAKPEQQVALFDALSSAAPGRKVDLKIELLNPSLCQIETALPEAHDGPFRFDFGFGDRPDDNPSGRYFVGENPVIDLVIPAEVTTGYVSVAIVDVSGNVYHLLPNLNRPENSVEALRAGQAGEVKVRIAYPLADNDDPAHIAFTVDATTLGKSKVVVLQSGSPLFPEMRPTTESVGGYAQALKAEVEAGKLDVLSINSRILTSVAN</sequence>
<feature type="domain" description="Protein kinase" evidence="7">
    <location>
        <begin position="20"/>
        <end position="271"/>
    </location>
</feature>
<comment type="caution">
    <text evidence="8">The sequence shown here is derived from an EMBL/GenBank/DDBJ whole genome shotgun (WGS) entry which is preliminary data.</text>
</comment>
<dbReference type="Pfam" id="PF00069">
    <property type="entry name" value="Pkinase"/>
    <property type="match status" value="1"/>
</dbReference>
<dbReference type="Gene3D" id="1.10.510.10">
    <property type="entry name" value="Transferase(Phosphotransferase) domain 1"/>
    <property type="match status" value="1"/>
</dbReference>
<evidence type="ECO:0000256" key="3">
    <source>
        <dbReference type="ARBA" id="ARBA00022777"/>
    </source>
</evidence>
<dbReference type="EMBL" id="JAABNR010000051">
    <property type="protein sequence ID" value="NBZ90098.1"/>
    <property type="molecule type" value="Genomic_DNA"/>
</dbReference>
<dbReference type="PROSITE" id="PS00107">
    <property type="entry name" value="PROTEIN_KINASE_ATP"/>
    <property type="match status" value="1"/>
</dbReference>
<dbReference type="SUPFAM" id="SSF56112">
    <property type="entry name" value="Protein kinase-like (PK-like)"/>
    <property type="match status" value="1"/>
</dbReference>
<name>A0AAE4YEY7_9RHOB</name>
<reference evidence="8" key="1">
    <citation type="submission" date="2020-01" db="EMBL/GenBank/DDBJ databases">
        <authorList>
            <person name="Chen W.-M."/>
        </authorList>
    </citation>
    <scope>NUCLEOTIDE SEQUENCE</scope>
    <source>
        <strain evidence="8">CYK-10</strain>
    </source>
</reference>
<gene>
    <name evidence="8" type="ORF">GV832_21175</name>
</gene>
<keyword evidence="2 5" id="KW-0547">Nucleotide-binding</keyword>
<evidence type="ECO:0000256" key="2">
    <source>
        <dbReference type="ARBA" id="ARBA00022741"/>
    </source>
</evidence>
<proteinExistence type="predicted"/>
<protein>
    <submittedName>
        <fullName evidence="8">Protein kinase</fullName>
    </submittedName>
</protein>
<keyword evidence="1" id="KW-0808">Transferase</keyword>
<evidence type="ECO:0000256" key="4">
    <source>
        <dbReference type="ARBA" id="ARBA00022840"/>
    </source>
</evidence>
<dbReference type="PANTHER" id="PTHR43289:SF6">
    <property type="entry name" value="SERINE_THREONINE-PROTEIN KINASE NEKL-3"/>
    <property type="match status" value="1"/>
</dbReference>
<evidence type="ECO:0000256" key="6">
    <source>
        <dbReference type="SAM" id="MobiDB-lite"/>
    </source>
</evidence>
<keyword evidence="9" id="KW-1185">Reference proteome</keyword>
<dbReference type="CDD" id="cd14014">
    <property type="entry name" value="STKc_PknB_like"/>
    <property type="match status" value="1"/>
</dbReference>
<evidence type="ECO:0000259" key="7">
    <source>
        <dbReference type="PROSITE" id="PS50011"/>
    </source>
</evidence>
<dbReference type="Gene3D" id="3.30.200.20">
    <property type="entry name" value="Phosphorylase Kinase, domain 1"/>
    <property type="match status" value="1"/>
</dbReference>
<dbReference type="GO" id="GO:0005524">
    <property type="term" value="F:ATP binding"/>
    <property type="evidence" value="ECO:0007669"/>
    <property type="project" value="UniProtKB-UniRule"/>
</dbReference>
<dbReference type="GO" id="GO:0004674">
    <property type="term" value="F:protein serine/threonine kinase activity"/>
    <property type="evidence" value="ECO:0007669"/>
    <property type="project" value="TreeGrafter"/>
</dbReference>
<keyword evidence="3 8" id="KW-0418">Kinase</keyword>